<name>A0A2I1CYW4_ASPC2</name>
<protein>
    <submittedName>
        <fullName evidence="3">Uncharacterized protein</fullName>
    </submittedName>
</protein>
<feature type="transmembrane region" description="Helical" evidence="2">
    <location>
        <begin position="50"/>
        <end position="71"/>
    </location>
</feature>
<keyword evidence="2" id="KW-1133">Transmembrane helix</keyword>
<dbReference type="Proteomes" id="UP000234254">
    <property type="component" value="Unassembled WGS sequence"/>
</dbReference>
<keyword evidence="4" id="KW-1185">Reference proteome</keyword>
<evidence type="ECO:0000256" key="2">
    <source>
        <dbReference type="SAM" id="Phobius"/>
    </source>
</evidence>
<feature type="compositionally biased region" description="Pro residues" evidence="1">
    <location>
        <begin position="15"/>
        <end position="33"/>
    </location>
</feature>
<organism evidence="3 4">
    <name type="scientific">Aspergillus campestris (strain IBT 28561)</name>
    <dbReference type="NCBI Taxonomy" id="1392248"/>
    <lineage>
        <taxon>Eukaryota</taxon>
        <taxon>Fungi</taxon>
        <taxon>Dikarya</taxon>
        <taxon>Ascomycota</taxon>
        <taxon>Pezizomycotina</taxon>
        <taxon>Eurotiomycetes</taxon>
        <taxon>Eurotiomycetidae</taxon>
        <taxon>Eurotiales</taxon>
        <taxon>Aspergillaceae</taxon>
        <taxon>Aspergillus</taxon>
        <taxon>Aspergillus subgen. Circumdati</taxon>
    </lineage>
</organism>
<gene>
    <name evidence="3" type="ORF">P168DRAFT_320362</name>
</gene>
<evidence type="ECO:0000313" key="3">
    <source>
        <dbReference type="EMBL" id="PKY02822.1"/>
    </source>
</evidence>
<reference evidence="3" key="1">
    <citation type="submission" date="2016-12" db="EMBL/GenBank/DDBJ databases">
        <title>The genomes of Aspergillus section Nigri reveals drivers in fungal speciation.</title>
        <authorList>
            <consortium name="DOE Joint Genome Institute"/>
            <person name="Vesth T.C."/>
            <person name="Nybo J."/>
            <person name="Theobald S."/>
            <person name="Brandl J."/>
            <person name="Frisvad J.C."/>
            <person name="Nielsen K.F."/>
            <person name="Lyhne E.K."/>
            <person name="Kogle M.E."/>
            <person name="Kuo A."/>
            <person name="Riley R."/>
            <person name="Clum A."/>
            <person name="Nolan M."/>
            <person name="Lipzen A."/>
            <person name="Salamov A."/>
            <person name="Henrissat B."/>
            <person name="Wiebenga A."/>
            <person name="De vries R.P."/>
            <person name="Grigoriev I.V."/>
            <person name="Mortensen U.H."/>
            <person name="Andersen M.R."/>
            <person name="Baker S.E."/>
        </authorList>
    </citation>
    <scope>NUCLEOTIDE SEQUENCE</scope>
    <source>
        <strain evidence="3">IBT 28561</strain>
    </source>
</reference>
<proteinExistence type="predicted"/>
<evidence type="ECO:0000313" key="4">
    <source>
        <dbReference type="Proteomes" id="UP000234254"/>
    </source>
</evidence>
<accession>A0A2I1CYW4</accession>
<dbReference type="VEuPathDB" id="FungiDB:P168DRAFT_320362"/>
<dbReference type="RefSeq" id="XP_024691416.1">
    <property type="nucleotide sequence ID" value="XM_024840360.1"/>
</dbReference>
<evidence type="ECO:0000256" key="1">
    <source>
        <dbReference type="SAM" id="MobiDB-lite"/>
    </source>
</evidence>
<keyword evidence="2" id="KW-0472">Membrane</keyword>
<comment type="caution">
    <text evidence="3">The sequence shown here is derived from an EMBL/GenBank/DDBJ whole genome shotgun (WGS) entry which is preliminary data.</text>
</comment>
<keyword evidence="2" id="KW-0812">Transmembrane</keyword>
<sequence length="72" mass="8053">MSDPHGEICRVPPTLEMPPQPKPARGPSPPPQRRPVTYYKSGALFTHDQFLRYLLVGSIAAFMLLFVGLFVD</sequence>
<feature type="region of interest" description="Disordered" evidence="1">
    <location>
        <begin position="1"/>
        <end position="34"/>
    </location>
</feature>
<dbReference type="GeneID" id="36547884"/>
<dbReference type="EMBL" id="MSFM01000009">
    <property type="protein sequence ID" value="PKY02822.1"/>
    <property type="molecule type" value="Genomic_DNA"/>
</dbReference>
<dbReference type="AlphaFoldDB" id="A0A2I1CYW4"/>